<name>A0A699XD10_TANCI</name>
<proteinExistence type="predicted"/>
<reference evidence="1" key="1">
    <citation type="journal article" date="2019" name="Sci. Rep.">
        <title>Draft genome of Tanacetum cinerariifolium, the natural source of mosquito coil.</title>
        <authorList>
            <person name="Yamashiro T."/>
            <person name="Shiraishi A."/>
            <person name="Satake H."/>
            <person name="Nakayama K."/>
        </authorList>
    </citation>
    <scope>NUCLEOTIDE SEQUENCE</scope>
</reference>
<feature type="non-terminal residue" evidence="1">
    <location>
        <position position="97"/>
    </location>
</feature>
<evidence type="ECO:0000313" key="1">
    <source>
        <dbReference type="EMBL" id="GFD54434.1"/>
    </source>
</evidence>
<dbReference type="EMBL" id="BKCJ011805874">
    <property type="protein sequence ID" value="GFD54434.1"/>
    <property type="molecule type" value="Genomic_DNA"/>
</dbReference>
<sequence length="97" mass="11188">DISLLEYESFYDESDSAFDIFNDDLAHIISPSEYEYVYVDDESDSGDLTTKVMDDISDNSTRELYVHVPNVLTTLPTLYPVFDTLLPLLSEYKDKIF</sequence>
<organism evidence="1">
    <name type="scientific">Tanacetum cinerariifolium</name>
    <name type="common">Dalmatian daisy</name>
    <name type="synonym">Chrysanthemum cinerariifolium</name>
    <dbReference type="NCBI Taxonomy" id="118510"/>
    <lineage>
        <taxon>Eukaryota</taxon>
        <taxon>Viridiplantae</taxon>
        <taxon>Streptophyta</taxon>
        <taxon>Embryophyta</taxon>
        <taxon>Tracheophyta</taxon>
        <taxon>Spermatophyta</taxon>
        <taxon>Magnoliopsida</taxon>
        <taxon>eudicotyledons</taxon>
        <taxon>Gunneridae</taxon>
        <taxon>Pentapetalae</taxon>
        <taxon>asterids</taxon>
        <taxon>campanulids</taxon>
        <taxon>Asterales</taxon>
        <taxon>Asteraceae</taxon>
        <taxon>Asteroideae</taxon>
        <taxon>Anthemideae</taxon>
        <taxon>Anthemidinae</taxon>
        <taxon>Tanacetum</taxon>
    </lineage>
</organism>
<feature type="non-terminal residue" evidence="1">
    <location>
        <position position="1"/>
    </location>
</feature>
<accession>A0A699XD10</accession>
<comment type="caution">
    <text evidence="1">The sequence shown here is derived from an EMBL/GenBank/DDBJ whole genome shotgun (WGS) entry which is preliminary data.</text>
</comment>
<gene>
    <name evidence="1" type="ORF">Tci_926403</name>
</gene>
<protein>
    <submittedName>
        <fullName evidence="1">Uncharacterized protein</fullName>
    </submittedName>
</protein>
<dbReference type="AlphaFoldDB" id="A0A699XD10"/>